<evidence type="ECO:0000256" key="2">
    <source>
        <dbReference type="ARBA" id="ARBA00022741"/>
    </source>
</evidence>
<dbReference type="PRINTS" id="PR00449">
    <property type="entry name" value="RASTRNSFRMNG"/>
</dbReference>
<dbReference type="AlphaFoldDB" id="A7RWR9"/>
<dbReference type="GO" id="GO:0032794">
    <property type="term" value="F:GTPase activating protein binding"/>
    <property type="evidence" value="ECO:0000318"/>
    <property type="project" value="GO_Central"/>
</dbReference>
<keyword evidence="3" id="KW-0342">GTP-binding</keyword>
<evidence type="ECO:0000313" key="4">
    <source>
        <dbReference type="EMBL" id="EDO44078.1"/>
    </source>
</evidence>
<dbReference type="PANTHER" id="PTHR46152">
    <property type="entry name" value="NF-KAPPA-B INHIBITOR-INTERACTING RAS-LIKE PROTEIN"/>
    <property type="match status" value="1"/>
</dbReference>
<dbReference type="PROSITE" id="PS51419">
    <property type="entry name" value="RAB"/>
    <property type="match status" value="1"/>
</dbReference>
<reference evidence="4 5" key="1">
    <citation type="journal article" date="2007" name="Science">
        <title>Sea anemone genome reveals ancestral eumetazoan gene repertoire and genomic organization.</title>
        <authorList>
            <person name="Putnam N.H."/>
            <person name="Srivastava M."/>
            <person name="Hellsten U."/>
            <person name="Dirks B."/>
            <person name="Chapman J."/>
            <person name="Salamov A."/>
            <person name="Terry A."/>
            <person name="Shapiro H."/>
            <person name="Lindquist E."/>
            <person name="Kapitonov V.V."/>
            <person name="Jurka J."/>
            <person name="Genikhovich G."/>
            <person name="Grigoriev I.V."/>
            <person name="Lucas S.M."/>
            <person name="Steele R.E."/>
            <person name="Finnerty J.R."/>
            <person name="Technau U."/>
            <person name="Martindale M.Q."/>
            <person name="Rokhsar D.S."/>
        </authorList>
    </citation>
    <scope>NUCLEOTIDE SEQUENCE [LARGE SCALE GENOMIC DNA]</scope>
    <source>
        <strain evidence="5">CH2 X CH6</strain>
    </source>
</reference>
<dbReference type="STRING" id="45351.A7RWR9"/>
<dbReference type="SUPFAM" id="SSF52540">
    <property type="entry name" value="P-loop containing nucleoside triphosphate hydrolases"/>
    <property type="match status" value="1"/>
</dbReference>
<dbReference type="SMART" id="SM00173">
    <property type="entry name" value="RAS"/>
    <property type="match status" value="1"/>
</dbReference>
<dbReference type="Pfam" id="PF00071">
    <property type="entry name" value="Ras"/>
    <property type="match status" value="1"/>
</dbReference>
<dbReference type="eggNOG" id="KOG3883">
    <property type="taxonomic scope" value="Eukaryota"/>
</dbReference>
<dbReference type="HOGENOM" id="CLU_041217_17_0_1"/>
<dbReference type="Proteomes" id="UP000001593">
    <property type="component" value="Unassembled WGS sequence"/>
</dbReference>
<dbReference type="PhylomeDB" id="A7RWR9"/>
<dbReference type="InParanoid" id="A7RWR9"/>
<keyword evidence="2" id="KW-0547">Nucleotide-binding</keyword>
<dbReference type="GO" id="GO:0005525">
    <property type="term" value="F:GTP binding"/>
    <property type="evidence" value="ECO:0007669"/>
    <property type="project" value="UniProtKB-KW"/>
</dbReference>
<keyword evidence="5" id="KW-1185">Reference proteome</keyword>
<dbReference type="GO" id="GO:0032484">
    <property type="term" value="P:Ral protein signal transduction"/>
    <property type="evidence" value="ECO:0000318"/>
    <property type="project" value="GO_Central"/>
</dbReference>
<protein>
    <recommendedName>
        <fullName evidence="6">Small monomeric GTPase</fullName>
    </recommendedName>
</protein>
<dbReference type="GO" id="GO:0043124">
    <property type="term" value="P:negative regulation of canonical NF-kappaB signal transduction"/>
    <property type="evidence" value="ECO:0007669"/>
    <property type="project" value="InterPro"/>
</dbReference>
<dbReference type="InterPro" id="IPR042227">
    <property type="entry name" value="KBRS"/>
</dbReference>
<evidence type="ECO:0008006" key="6">
    <source>
        <dbReference type="Google" id="ProtNLM"/>
    </source>
</evidence>
<dbReference type="InterPro" id="IPR027417">
    <property type="entry name" value="P-loop_NTPase"/>
</dbReference>
<dbReference type="NCBIfam" id="TIGR00231">
    <property type="entry name" value="small_GTP"/>
    <property type="match status" value="1"/>
</dbReference>
<dbReference type="Gene3D" id="3.40.50.300">
    <property type="entry name" value="P-loop containing nucleotide triphosphate hydrolases"/>
    <property type="match status" value="1"/>
</dbReference>
<sequence length="172" mass="19519">MPKWLRLVVVGGNSVGKTALIHQAVYKNHVTGRPMFKTIEDVYEVLIEVERGIKERFRIYDTMGLSKGEISKHYMNLADGFLLVYSTTSKRSFLLVQSLKRDIEKSRGRDFPVVVIGTKTDLKEERECDCKVASQWADAEKVRLCEVCVGERRSLQEPFSVLAKKMAASCGE</sequence>
<evidence type="ECO:0000256" key="1">
    <source>
        <dbReference type="ARBA" id="ARBA00008094"/>
    </source>
</evidence>
<comment type="similarity">
    <text evidence="1">Belongs to the small GTPase superfamily. Ras family. KappaB-Ras subfamily.</text>
</comment>
<dbReference type="InterPro" id="IPR005225">
    <property type="entry name" value="Small_GTP-bd"/>
</dbReference>
<proteinExistence type="inferred from homology"/>
<dbReference type="GO" id="GO:0003924">
    <property type="term" value="F:GTPase activity"/>
    <property type="evidence" value="ECO:0007669"/>
    <property type="project" value="InterPro"/>
</dbReference>
<accession>A7RWR9</accession>
<dbReference type="InterPro" id="IPR001806">
    <property type="entry name" value="Small_GTPase"/>
</dbReference>
<dbReference type="FunCoup" id="A7RWR9">
    <property type="interactions" value="274"/>
</dbReference>
<dbReference type="SMART" id="SM00175">
    <property type="entry name" value="RAB"/>
    <property type="match status" value="1"/>
</dbReference>
<dbReference type="PANTHER" id="PTHR46152:SF3">
    <property type="entry name" value="NF-KAPPA-B INHIBITOR-INTERACTING RAS-LIKE PROTEIN"/>
    <property type="match status" value="1"/>
</dbReference>
<organism evidence="4 5">
    <name type="scientific">Nematostella vectensis</name>
    <name type="common">Starlet sea anemone</name>
    <dbReference type="NCBI Taxonomy" id="45351"/>
    <lineage>
        <taxon>Eukaryota</taxon>
        <taxon>Metazoa</taxon>
        <taxon>Cnidaria</taxon>
        <taxon>Anthozoa</taxon>
        <taxon>Hexacorallia</taxon>
        <taxon>Actiniaria</taxon>
        <taxon>Edwardsiidae</taxon>
        <taxon>Nematostella</taxon>
    </lineage>
</organism>
<dbReference type="EMBL" id="DS469548">
    <property type="protein sequence ID" value="EDO44078.1"/>
    <property type="molecule type" value="Genomic_DNA"/>
</dbReference>
<dbReference type="PROSITE" id="PS51421">
    <property type="entry name" value="RAS"/>
    <property type="match status" value="1"/>
</dbReference>
<name>A7RWR9_NEMVE</name>
<dbReference type="OMA" id="HRIGAEY"/>
<evidence type="ECO:0000313" key="5">
    <source>
        <dbReference type="Proteomes" id="UP000001593"/>
    </source>
</evidence>
<gene>
    <name evidence="4" type="ORF">NEMVEDRAFT_v1g96291</name>
</gene>
<evidence type="ECO:0000256" key="3">
    <source>
        <dbReference type="ARBA" id="ARBA00023134"/>
    </source>
</evidence>